<keyword evidence="5" id="KW-0175">Coiled coil</keyword>
<organism evidence="10 11">
    <name type="scientific">Aquabacter spiritensis</name>
    <dbReference type="NCBI Taxonomy" id="933073"/>
    <lineage>
        <taxon>Bacteria</taxon>
        <taxon>Pseudomonadati</taxon>
        <taxon>Pseudomonadota</taxon>
        <taxon>Alphaproteobacteria</taxon>
        <taxon>Hyphomicrobiales</taxon>
        <taxon>Xanthobacteraceae</taxon>
        <taxon>Aquabacter</taxon>
    </lineage>
</organism>
<feature type="modified residue" description="4-aspartylphosphate" evidence="4">
    <location>
        <position position="739"/>
    </location>
</feature>
<dbReference type="InterPro" id="IPR003594">
    <property type="entry name" value="HATPase_dom"/>
</dbReference>
<dbReference type="PANTHER" id="PTHR43065">
    <property type="entry name" value="SENSOR HISTIDINE KINASE"/>
    <property type="match status" value="1"/>
</dbReference>
<comment type="catalytic activity">
    <reaction evidence="1">
        <text>ATP + protein L-histidine = ADP + protein N-phospho-L-histidine.</text>
        <dbReference type="EC" id="2.7.13.3"/>
    </reaction>
</comment>
<dbReference type="RefSeq" id="WP_132032218.1">
    <property type="nucleotide sequence ID" value="NZ_SMAI01000008.1"/>
</dbReference>
<dbReference type="PROSITE" id="PS50109">
    <property type="entry name" value="HIS_KIN"/>
    <property type="match status" value="1"/>
</dbReference>
<dbReference type="EMBL" id="SMAI01000008">
    <property type="protein sequence ID" value="TCT03928.1"/>
    <property type="molecule type" value="Genomic_DNA"/>
</dbReference>
<evidence type="ECO:0000259" key="8">
    <source>
        <dbReference type="PROSITE" id="PS50110"/>
    </source>
</evidence>
<dbReference type="SUPFAM" id="SSF55874">
    <property type="entry name" value="ATPase domain of HSP90 chaperone/DNA topoisomerase II/histidine kinase"/>
    <property type="match status" value="1"/>
</dbReference>
<dbReference type="SMART" id="SM00086">
    <property type="entry name" value="PAC"/>
    <property type="match status" value="1"/>
</dbReference>
<dbReference type="PROSITE" id="PS50113">
    <property type="entry name" value="PAC"/>
    <property type="match status" value="1"/>
</dbReference>
<dbReference type="NCBIfam" id="TIGR00229">
    <property type="entry name" value="sensory_box"/>
    <property type="match status" value="2"/>
</dbReference>
<dbReference type="PROSITE" id="PS50110">
    <property type="entry name" value="RESPONSE_REGULATORY"/>
    <property type="match status" value="2"/>
</dbReference>
<dbReference type="CDD" id="cd00156">
    <property type="entry name" value="REC"/>
    <property type="match status" value="1"/>
</dbReference>
<keyword evidence="6" id="KW-0472">Membrane</keyword>
<dbReference type="SMART" id="SM00387">
    <property type="entry name" value="HATPase_c"/>
    <property type="match status" value="1"/>
</dbReference>
<dbReference type="InterPro" id="IPR035965">
    <property type="entry name" value="PAS-like_dom_sf"/>
</dbReference>
<dbReference type="InterPro" id="IPR001610">
    <property type="entry name" value="PAC"/>
</dbReference>
<comment type="caution">
    <text evidence="10">The sequence shown here is derived from an EMBL/GenBank/DDBJ whole genome shotgun (WGS) entry which is preliminary data.</text>
</comment>
<dbReference type="Gene3D" id="3.40.50.2300">
    <property type="match status" value="2"/>
</dbReference>
<evidence type="ECO:0000256" key="4">
    <source>
        <dbReference type="PROSITE-ProRule" id="PRU00169"/>
    </source>
</evidence>
<feature type="transmembrane region" description="Helical" evidence="6">
    <location>
        <begin position="52"/>
        <end position="73"/>
    </location>
</feature>
<dbReference type="GO" id="GO:0000155">
    <property type="term" value="F:phosphorelay sensor kinase activity"/>
    <property type="evidence" value="ECO:0007669"/>
    <property type="project" value="InterPro"/>
</dbReference>
<evidence type="ECO:0000313" key="11">
    <source>
        <dbReference type="Proteomes" id="UP000294664"/>
    </source>
</evidence>
<dbReference type="PANTHER" id="PTHR43065:SF42">
    <property type="entry name" value="TWO-COMPONENT SENSOR PPRA"/>
    <property type="match status" value="1"/>
</dbReference>
<sequence>MALAVQFLTRPRSLAWRLAIAIIVVGVLAGLRLGLGLSPLEVAPFALQMPGLLLVTLLGGLWVGLFGLCLAFAANAAMLPIEIWLDFPAGSTALVSLGLFGLNGLILCFIAAALRHVLRELTRTQDSLGATAQVQAETLATLTALLDHAPVGFAFFDRSHRFVRVNGRVADLNVMTAEAHVGRTVRDIAPDYAEDVNRYVDQVFASGRVISAVEIEGAVPASPGVVRHWLTGFFPVRDAAGAVSLVGIAVVEITERKVAERALAESVKRFRNLAEALPQMVWTTDAGGKGDYYNDRWAAYTGGTFGAGHPEWDAFLHPDDREDALANWRAALSAAQPFGREYRLRGADGSFKWFLCRALPVRAAGGAVERWFGTCTDITEIVDAREALAKSREELERLIDQRTAELIAANARLKAEIEERIKAEDQLRQAQKMEAVGQLTGGVAHDFNNLLTVIIGNLEAAERRVAPTETEIRTFLDYSRQGALRAATLTQRLLAFSRRQPLDPKPTDVNRLVTVVSEMLRRTLGERVLVETVLAGGLWRAEIDPNQLESAMLNLAVNARDAMPNGGKLTIETANAYLDEAYAAAHEEVDAGQYVVVCVSDTGSGMPPEVLERAFEPFFTTKGPSEGTGLGLSQVYGFVKQSGGHVKIYSEIGEGTTVKIYLPRLRGAHAPVSPSRGLAALPRCSAKTTILVVEDEASVRNYSVSVLSELGYDVAEAGSAEEAIAILSGGLRPHLLFTDVNLGGLNGRDLAERAMAQVPGLKVLFTTAYAPNAIVHHGRLERGVKLLTKPFNQAELAGKVRDVLEQPEPRGTVLLVEDEPFVAMVARQILEDDGFVVNLVGTAAAALAVAQTDAHALAAAVVDVGLPDLRGDELLRRLRAIRADLPILVASGYGTGELQAMFAADERVALVAKPYDSAALRKALATLGFDFGKV</sequence>
<dbReference type="Proteomes" id="UP000294664">
    <property type="component" value="Unassembled WGS sequence"/>
</dbReference>
<gene>
    <name evidence="10" type="ORF">EDC64_10894</name>
</gene>
<dbReference type="SMART" id="SM00448">
    <property type="entry name" value="REC"/>
    <property type="match status" value="2"/>
</dbReference>
<dbReference type="InterPro" id="IPR036097">
    <property type="entry name" value="HisK_dim/P_sf"/>
</dbReference>
<evidence type="ECO:0000256" key="3">
    <source>
        <dbReference type="ARBA" id="ARBA00022553"/>
    </source>
</evidence>
<dbReference type="Pfam" id="PF00512">
    <property type="entry name" value="HisKA"/>
    <property type="match status" value="1"/>
</dbReference>
<evidence type="ECO:0000259" key="9">
    <source>
        <dbReference type="PROSITE" id="PS50113"/>
    </source>
</evidence>
<dbReference type="CDD" id="cd16919">
    <property type="entry name" value="HATPase_CckA-like"/>
    <property type="match status" value="1"/>
</dbReference>
<feature type="domain" description="Histidine kinase" evidence="7">
    <location>
        <begin position="442"/>
        <end position="666"/>
    </location>
</feature>
<evidence type="ECO:0000256" key="2">
    <source>
        <dbReference type="ARBA" id="ARBA00012438"/>
    </source>
</evidence>
<feature type="domain" description="PAC" evidence="9">
    <location>
        <begin position="338"/>
        <end position="390"/>
    </location>
</feature>
<dbReference type="CDD" id="cd00130">
    <property type="entry name" value="PAS"/>
    <property type="match status" value="1"/>
</dbReference>
<dbReference type="InterPro" id="IPR000014">
    <property type="entry name" value="PAS"/>
</dbReference>
<feature type="coiled-coil region" evidence="5">
    <location>
        <begin position="381"/>
        <end position="434"/>
    </location>
</feature>
<keyword evidence="6" id="KW-0812">Transmembrane</keyword>
<dbReference type="PRINTS" id="PR00344">
    <property type="entry name" value="BCTRLSENSOR"/>
</dbReference>
<keyword evidence="3 4" id="KW-0597">Phosphoprotein</keyword>
<dbReference type="SUPFAM" id="SSF52172">
    <property type="entry name" value="CheY-like"/>
    <property type="match status" value="2"/>
</dbReference>
<dbReference type="CDD" id="cd00082">
    <property type="entry name" value="HisKA"/>
    <property type="match status" value="1"/>
</dbReference>
<dbReference type="SMART" id="SM00388">
    <property type="entry name" value="HisKA"/>
    <property type="match status" value="1"/>
</dbReference>
<reference evidence="10 11" key="1">
    <citation type="submission" date="2019-03" db="EMBL/GenBank/DDBJ databases">
        <title>Genomic Encyclopedia of Type Strains, Phase IV (KMG-IV): sequencing the most valuable type-strain genomes for metagenomic binning, comparative biology and taxonomic classification.</title>
        <authorList>
            <person name="Goeker M."/>
        </authorList>
    </citation>
    <scope>NUCLEOTIDE SEQUENCE [LARGE SCALE GENOMIC DNA]</scope>
    <source>
        <strain evidence="10 11">DSM 9035</strain>
    </source>
</reference>
<dbReference type="InterPro" id="IPR003661">
    <property type="entry name" value="HisK_dim/P_dom"/>
</dbReference>
<feature type="transmembrane region" description="Helical" evidence="6">
    <location>
        <begin position="93"/>
        <end position="114"/>
    </location>
</feature>
<evidence type="ECO:0000259" key="7">
    <source>
        <dbReference type="PROSITE" id="PS50109"/>
    </source>
</evidence>
<feature type="domain" description="Response regulatory" evidence="8">
    <location>
        <begin position="812"/>
        <end position="928"/>
    </location>
</feature>
<dbReference type="Pfam" id="PF08447">
    <property type="entry name" value="PAS_3"/>
    <property type="match status" value="1"/>
</dbReference>
<dbReference type="InterPro" id="IPR011006">
    <property type="entry name" value="CheY-like_superfamily"/>
</dbReference>
<evidence type="ECO:0000313" key="10">
    <source>
        <dbReference type="EMBL" id="TCT03928.1"/>
    </source>
</evidence>
<dbReference type="SUPFAM" id="SSF55785">
    <property type="entry name" value="PYP-like sensor domain (PAS domain)"/>
    <property type="match status" value="2"/>
</dbReference>
<feature type="domain" description="Response regulatory" evidence="8">
    <location>
        <begin position="689"/>
        <end position="804"/>
    </location>
</feature>
<protein>
    <recommendedName>
        <fullName evidence="2">histidine kinase</fullName>
        <ecNumber evidence="2">2.7.13.3</ecNumber>
    </recommendedName>
</protein>
<dbReference type="Gene3D" id="3.30.450.20">
    <property type="entry name" value="PAS domain"/>
    <property type="match status" value="2"/>
</dbReference>
<feature type="modified residue" description="4-aspartylphosphate" evidence="4">
    <location>
        <position position="863"/>
    </location>
</feature>
<dbReference type="EC" id="2.7.13.3" evidence="2"/>
<dbReference type="Pfam" id="PF02518">
    <property type="entry name" value="HATPase_c"/>
    <property type="match status" value="1"/>
</dbReference>
<dbReference type="InterPro" id="IPR005467">
    <property type="entry name" value="His_kinase_dom"/>
</dbReference>
<dbReference type="InterPro" id="IPR000700">
    <property type="entry name" value="PAS-assoc_C"/>
</dbReference>
<accession>A0A4V2UXK9</accession>
<dbReference type="FunFam" id="3.30.450.20:FF:000099">
    <property type="entry name" value="Sensory box sensor histidine kinase"/>
    <property type="match status" value="1"/>
</dbReference>
<dbReference type="SUPFAM" id="SSF47384">
    <property type="entry name" value="Homodimeric domain of signal transducing histidine kinase"/>
    <property type="match status" value="1"/>
</dbReference>
<dbReference type="OrthoDB" id="9796100at2"/>
<evidence type="ECO:0000256" key="5">
    <source>
        <dbReference type="SAM" id="Coils"/>
    </source>
</evidence>
<name>A0A4V2UXK9_9HYPH</name>
<dbReference type="Pfam" id="PF00072">
    <property type="entry name" value="Response_reg"/>
    <property type="match status" value="2"/>
</dbReference>
<dbReference type="InterPro" id="IPR001789">
    <property type="entry name" value="Sig_transdc_resp-reg_receiver"/>
</dbReference>
<dbReference type="InterPro" id="IPR004358">
    <property type="entry name" value="Sig_transdc_His_kin-like_C"/>
</dbReference>
<dbReference type="Pfam" id="PF08448">
    <property type="entry name" value="PAS_4"/>
    <property type="match status" value="1"/>
</dbReference>
<dbReference type="AlphaFoldDB" id="A0A4V2UXK9"/>
<dbReference type="Gene3D" id="1.10.287.130">
    <property type="match status" value="1"/>
</dbReference>
<evidence type="ECO:0000256" key="1">
    <source>
        <dbReference type="ARBA" id="ARBA00000085"/>
    </source>
</evidence>
<keyword evidence="6" id="KW-1133">Transmembrane helix</keyword>
<dbReference type="Gene3D" id="3.30.565.10">
    <property type="entry name" value="Histidine kinase-like ATPase, C-terminal domain"/>
    <property type="match status" value="1"/>
</dbReference>
<dbReference type="InterPro" id="IPR013656">
    <property type="entry name" value="PAS_4"/>
</dbReference>
<dbReference type="InterPro" id="IPR036890">
    <property type="entry name" value="HATPase_C_sf"/>
</dbReference>
<keyword evidence="11" id="KW-1185">Reference proteome</keyword>
<evidence type="ECO:0000256" key="6">
    <source>
        <dbReference type="SAM" id="Phobius"/>
    </source>
</evidence>
<feature type="transmembrane region" description="Helical" evidence="6">
    <location>
        <begin position="14"/>
        <end position="31"/>
    </location>
</feature>
<proteinExistence type="predicted"/>
<dbReference type="SMART" id="SM00091">
    <property type="entry name" value="PAS"/>
    <property type="match status" value="2"/>
</dbReference>
<dbReference type="InterPro" id="IPR013655">
    <property type="entry name" value="PAS_fold_3"/>
</dbReference>